<evidence type="ECO:0000313" key="2">
    <source>
        <dbReference type="Proteomes" id="UP001164539"/>
    </source>
</evidence>
<dbReference type="EMBL" id="CM051394">
    <property type="protein sequence ID" value="KAJ4729887.1"/>
    <property type="molecule type" value="Genomic_DNA"/>
</dbReference>
<evidence type="ECO:0000313" key="1">
    <source>
        <dbReference type="EMBL" id="KAJ4729887.1"/>
    </source>
</evidence>
<gene>
    <name evidence="1" type="ORF">OWV82_002594</name>
</gene>
<keyword evidence="2" id="KW-1185">Reference proteome</keyword>
<dbReference type="Proteomes" id="UP001164539">
    <property type="component" value="Chromosome 1"/>
</dbReference>
<accession>A0ACC1Z351</accession>
<reference evidence="1 2" key="1">
    <citation type="journal article" date="2023" name="Science">
        <title>Complex scaffold remodeling in plant triterpene biosynthesis.</title>
        <authorList>
            <person name="De La Pena R."/>
            <person name="Hodgson H."/>
            <person name="Liu J.C."/>
            <person name="Stephenson M.J."/>
            <person name="Martin A.C."/>
            <person name="Owen C."/>
            <person name="Harkess A."/>
            <person name="Leebens-Mack J."/>
            <person name="Jimenez L.E."/>
            <person name="Osbourn A."/>
            <person name="Sattely E.S."/>
        </authorList>
    </citation>
    <scope>NUCLEOTIDE SEQUENCE [LARGE SCALE GENOMIC DNA]</scope>
    <source>
        <strain evidence="2">cv. JPN11</strain>
        <tissue evidence="1">Leaf</tissue>
    </source>
</reference>
<name>A0ACC1Z351_MELAZ</name>
<organism evidence="1 2">
    <name type="scientific">Melia azedarach</name>
    <name type="common">Chinaberry tree</name>
    <dbReference type="NCBI Taxonomy" id="155640"/>
    <lineage>
        <taxon>Eukaryota</taxon>
        <taxon>Viridiplantae</taxon>
        <taxon>Streptophyta</taxon>
        <taxon>Embryophyta</taxon>
        <taxon>Tracheophyta</taxon>
        <taxon>Spermatophyta</taxon>
        <taxon>Magnoliopsida</taxon>
        <taxon>eudicotyledons</taxon>
        <taxon>Gunneridae</taxon>
        <taxon>Pentapetalae</taxon>
        <taxon>rosids</taxon>
        <taxon>malvids</taxon>
        <taxon>Sapindales</taxon>
        <taxon>Meliaceae</taxon>
        <taxon>Melia</taxon>
    </lineage>
</organism>
<sequence length="534" mass="59137">MKGVNETVLTDQSLKTRRPKSREVSSRFLSPNSTSSRDTGIPSPNQPQSPLRAGKPSTPPDIRMHRSLEESSASFIRGLWPSSTTSSSNKNLGTLAEHLGNERLRDYLDRKNESTKENHRPILGGSMRYTGKLRFPGKSSSSSSSSSNSLPHNSGIVPGRLSVDENSLYRKSYPRQSDYFMDNLESESECSDICSSNTDGNSPAISKGFSQSFRKSGIEVSSKYLLDVSTRPRRMNSDSNIQNHPVSLDSSPRPKKFTIKNAIKRANSLTGYGTATSQWALSPGRSGSPPMSVESKQRTISFSSFKPPTSPSRAKGMEKLLHFGLDLFKSKKNSSSPLGSGDIETAHQLRLLHNRLLQWRYANARADAVNGKIINQVEKNLLCAWESLKKLQHSVLKKKLQLQKEKLQMKVDFMLKSQIKPLESWGDMDRQHLSAISMTKDCLHSVVCRVPLIEGAKVDPQAASIAIRHASDIAASIKSMLASFSPSAESTVSLLSELAETVTQERLLMEECLELSRTISMLEVKSKTYIINMN</sequence>
<proteinExistence type="predicted"/>
<comment type="caution">
    <text evidence="1">The sequence shown here is derived from an EMBL/GenBank/DDBJ whole genome shotgun (WGS) entry which is preliminary data.</text>
</comment>
<protein>
    <submittedName>
        <fullName evidence="1">QWRF motif-containing protein 3-like</fullName>
    </submittedName>
</protein>